<evidence type="ECO:0000313" key="3">
    <source>
        <dbReference type="Proteomes" id="UP000735302"/>
    </source>
</evidence>
<accession>A0AAV3XXN4</accession>
<protein>
    <submittedName>
        <fullName evidence="2">Uncharacterized protein</fullName>
    </submittedName>
</protein>
<proteinExistence type="predicted"/>
<name>A0AAV3XXN4_9GAST</name>
<reference evidence="2 3" key="1">
    <citation type="journal article" date="2021" name="Elife">
        <title>Chloroplast acquisition without the gene transfer in kleptoplastic sea slugs, Plakobranchus ocellatus.</title>
        <authorList>
            <person name="Maeda T."/>
            <person name="Takahashi S."/>
            <person name="Yoshida T."/>
            <person name="Shimamura S."/>
            <person name="Takaki Y."/>
            <person name="Nagai Y."/>
            <person name="Toyoda A."/>
            <person name="Suzuki Y."/>
            <person name="Arimoto A."/>
            <person name="Ishii H."/>
            <person name="Satoh N."/>
            <person name="Nishiyama T."/>
            <person name="Hasebe M."/>
            <person name="Maruyama T."/>
            <person name="Minagawa J."/>
            <person name="Obokata J."/>
            <person name="Shigenobu S."/>
        </authorList>
    </citation>
    <scope>NUCLEOTIDE SEQUENCE [LARGE SCALE GENOMIC DNA]</scope>
</reference>
<feature type="non-terminal residue" evidence="2">
    <location>
        <position position="1"/>
    </location>
</feature>
<dbReference type="EMBL" id="BLXT01000234">
    <property type="protein sequence ID" value="GFN75122.1"/>
    <property type="molecule type" value="Genomic_DNA"/>
</dbReference>
<dbReference type="AlphaFoldDB" id="A0AAV3XXN4"/>
<dbReference type="Proteomes" id="UP000735302">
    <property type="component" value="Unassembled WGS sequence"/>
</dbReference>
<comment type="caution">
    <text evidence="2">The sequence shown here is derived from an EMBL/GenBank/DDBJ whole genome shotgun (WGS) entry which is preliminary data.</text>
</comment>
<evidence type="ECO:0000313" key="2">
    <source>
        <dbReference type="EMBL" id="GFN75122.1"/>
    </source>
</evidence>
<keyword evidence="3" id="KW-1185">Reference proteome</keyword>
<evidence type="ECO:0000256" key="1">
    <source>
        <dbReference type="SAM" id="MobiDB-lite"/>
    </source>
</evidence>
<feature type="compositionally biased region" description="Polar residues" evidence="1">
    <location>
        <begin position="82"/>
        <end position="93"/>
    </location>
</feature>
<gene>
    <name evidence="2" type="ORF">PoB_000162800</name>
</gene>
<feature type="region of interest" description="Disordered" evidence="1">
    <location>
        <begin position="68"/>
        <end position="93"/>
    </location>
</feature>
<sequence>LTQPICFTRGPCMGSLHRSRSDQVQKDRHPSCARMAEHTSLTPALVRTFACANWRRTLPILSRRTQHCEASAGRSPPPALALQTSTASITPHR</sequence>
<organism evidence="2 3">
    <name type="scientific">Plakobranchus ocellatus</name>
    <dbReference type="NCBI Taxonomy" id="259542"/>
    <lineage>
        <taxon>Eukaryota</taxon>
        <taxon>Metazoa</taxon>
        <taxon>Spiralia</taxon>
        <taxon>Lophotrochozoa</taxon>
        <taxon>Mollusca</taxon>
        <taxon>Gastropoda</taxon>
        <taxon>Heterobranchia</taxon>
        <taxon>Euthyneura</taxon>
        <taxon>Panpulmonata</taxon>
        <taxon>Sacoglossa</taxon>
        <taxon>Placobranchoidea</taxon>
        <taxon>Plakobranchidae</taxon>
        <taxon>Plakobranchus</taxon>
    </lineage>
</organism>